<feature type="region of interest" description="Disordered" evidence="1">
    <location>
        <begin position="1"/>
        <end position="78"/>
    </location>
</feature>
<evidence type="ECO:0000313" key="2">
    <source>
        <dbReference type="EMBL" id="CAE0570285.1"/>
    </source>
</evidence>
<feature type="compositionally biased region" description="Low complexity" evidence="1">
    <location>
        <begin position="101"/>
        <end position="117"/>
    </location>
</feature>
<accession>A0A7S3T1X1</accession>
<feature type="region of interest" description="Disordered" evidence="1">
    <location>
        <begin position="214"/>
        <end position="264"/>
    </location>
</feature>
<feature type="compositionally biased region" description="Polar residues" evidence="1">
    <location>
        <begin position="49"/>
        <end position="65"/>
    </location>
</feature>
<organism evidence="2">
    <name type="scientific">Emiliania huxleyi</name>
    <name type="common">Coccolithophore</name>
    <name type="synonym">Pontosphaera huxleyi</name>
    <dbReference type="NCBI Taxonomy" id="2903"/>
    <lineage>
        <taxon>Eukaryota</taxon>
        <taxon>Haptista</taxon>
        <taxon>Haptophyta</taxon>
        <taxon>Prymnesiophyceae</taxon>
        <taxon>Isochrysidales</taxon>
        <taxon>Noelaerhabdaceae</taxon>
        <taxon>Emiliania</taxon>
    </lineage>
</organism>
<name>A0A7S3T1X1_EMIHU</name>
<feature type="compositionally biased region" description="Basic and acidic residues" evidence="1">
    <location>
        <begin position="254"/>
        <end position="264"/>
    </location>
</feature>
<evidence type="ECO:0000256" key="1">
    <source>
        <dbReference type="SAM" id="MobiDB-lite"/>
    </source>
</evidence>
<dbReference type="InterPro" id="IPR011990">
    <property type="entry name" value="TPR-like_helical_dom_sf"/>
</dbReference>
<feature type="region of interest" description="Disordered" evidence="1">
    <location>
        <begin position="98"/>
        <end position="118"/>
    </location>
</feature>
<evidence type="ECO:0008006" key="3">
    <source>
        <dbReference type="Google" id="ProtNLM"/>
    </source>
</evidence>
<protein>
    <recommendedName>
        <fullName evidence="3">Pentacotripeptide-repeat region of PRORP domain-containing protein</fullName>
    </recommendedName>
</protein>
<reference evidence="2" key="1">
    <citation type="submission" date="2021-01" db="EMBL/GenBank/DDBJ databases">
        <authorList>
            <person name="Corre E."/>
            <person name="Pelletier E."/>
            <person name="Niang G."/>
            <person name="Scheremetjew M."/>
            <person name="Finn R."/>
            <person name="Kale V."/>
            <person name="Holt S."/>
            <person name="Cochrane G."/>
            <person name="Meng A."/>
            <person name="Brown T."/>
            <person name="Cohen L."/>
        </authorList>
    </citation>
    <scope>NUCLEOTIDE SEQUENCE</scope>
    <source>
        <strain evidence="2">379</strain>
    </source>
</reference>
<dbReference type="Gene3D" id="1.25.40.10">
    <property type="entry name" value="Tetratricopeptide repeat domain"/>
    <property type="match status" value="1"/>
</dbReference>
<feature type="compositionally biased region" description="Basic residues" evidence="1">
    <location>
        <begin position="243"/>
        <end position="252"/>
    </location>
</feature>
<sequence length="264" mass="27650">MLPPPSPSPDDPRQARSCRTRATRACHQTPSRPTAPSPPARLAARGATHSPSSTRPQHQTQSPFTPLSPPAAARVVDPPHARHSDCCAGCEQRTCARRSSRTTVAASSPLPPSSARSQVRPSLIGYTTVMNALSAAGYVRPALLVFRALCADHDPDERAVHTALRACDGAGRRADGLALLAELAESGAAGEKLARRFRPLWDAKAAAAHKAPAAAAAVAGGSGRGRGRTRGGSGRGSAAPPQWRRRSRRSRKGPPPEHEAARGE</sequence>
<dbReference type="EMBL" id="HBIR01038590">
    <property type="protein sequence ID" value="CAE0570285.1"/>
    <property type="molecule type" value="Transcribed_RNA"/>
</dbReference>
<proteinExistence type="predicted"/>
<feature type="compositionally biased region" description="Gly residues" evidence="1">
    <location>
        <begin position="220"/>
        <end position="235"/>
    </location>
</feature>
<dbReference type="AlphaFoldDB" id="A0A7S3T1X1"/>
<gene>
    <name evidence="2" type="ORF">EHUX00137_LOCUS30108</name>
</gene>